<gene>
    <name evidence="10" type="ORF">FH972_002315</name>
</gene>
<dbReference type="Gene3D" id="3.40.47.10">
    <property type="match status" value="1"/>
</dbReference>
<keyword evidence="4 6" id="KW-0012">Acyltransferase</keyword>
<dbReference type="EMBL" id="CM017321">
    <property type="protein sequence ID" value="KAE7997708.1"/>
    <property type="molecule type" value="Genomic_DNA"/>
</dbReference>
<comment type="similarity">
    <text evidence="2 6">Belongs to the thiolase-like superfamily. Chalcone/stilbene synthases family.</text>
</comment>
<dbReference type="InterPro" id="IPR013601">
    <property type="entry name" value="FAE1_typ3_polyketide_synth"/>
</dbReference>
<dbReference type="EC" id="2.3.1.-" evidence="6"/>
<evidence type="ECO:0000256" key="6">
    <source>
        <dbReference type="PIRNR" id="PIRNR036417"/>
    </source>
</evidence>
<proteinExistence type="inferred from homology"/>
<evidence type="ECO:0000313" key="10">
    <source>
        <dbReference type="EMBL" id="KAE7997708.1"/>
    </source>
</evidence>
<dbReference type="Pfam" id="PF08392">
    <property type="entry name" value="FAE1_CUT1_RppA"/>
    <property type="match status" value="1"/>
</dbReference>
<dbReference type="InterPro" id="IPR012392">
    <property type="entry name" value="3-ktacl-CoA_syn"/>
</dbReference>
<dbReference type="GO" id="GO:0016020">
    <property type="term" value="C:membrane"/>
    <property type="evidence" value="ECO:0007669"/>
    <property type="project" value="InterPro"/>
</dbReference>
<dbReference type="Proteomes" id="UP000327013">
    <property type="component" value="Chromosome 1"/>
</dbReference>
<name>A0A5N6QEG9_9ROSI</name>
<sequence>MFSFNMILDELPERINQLNLSFIAPLLCLALIFLLSSIFLAKRSPKVFLLDFACYKPPVTQMCGKEKFLDRFRIYGNSNEASIDFMRKCLVRSGLGEKTYMPSNLMRDPPNLSLEETRKEVESVMFGAVDALLEKTGVNPKDIGIVIATCTILNVEPSLADMVVNRYKLGDHVLVYNFTSMGCSAGLRAIGLAQGLLKAHPNTYALLVSPENTMQMIYRGNGKSKLLMNFPLRVGGAAVLLSNKPADQCKAKFQLLHSVHTHTASSDSSYQSIYESEDDEGFGGVTVSRELLSVAIGAVEANIRALGPLVLPLSEKVRYLTNYIIRYFNMAEVKPYTPNFKKAIEHVFPHVGTKPVLDEFEKNMGFDASDVEASRMNLYRFGNTCSASVWYALSYGEAKGKIKRGDRLWQIAFGSGFKCSSAVWRALRNVDDDDERNPWIDEIHEFPVDLRNMKSFAEVFDPAKKM</sequence>
<protein>
    <recommendedName>
        <fullName evidence="6">3-ketoacyl-CoA synthase</fullName>
        <ecNumber evidence="6">2.3.1.-</ecNumber>
    </recommendedName>
</protein>
<evidence type="ECO:0000256" key="2">
    <source>
        <dbReference type="ARBA" id="ARBA00005531"/>
    </source>
</evidence>
<evidence type="ECO:0000259" key="8">
    <source>
        <dbReference type="Pfam" id="PF08392"/>
    </source>
</evidence>
<dbReference type="GO" id="GO:0006633">
    <property type="term" value="P:fatty acid biosynthetic process"/>
    <property type="evidence" value="ECO:0007669"/>
    <property type="project" value="UniProtKB-UniPathway"/>
</dbReference>
<dbReference type="PANTHER" id="PTHR31561">
    <property type="entry name" value="3-KETOACYL-COA SYNTHASE"/>
    <property type="match status" value="1"/>
</dbReference>
<feature type="transmembrane region" description="Helical" evidence="7">
    <location>
        <begin position="20"/>
        <end position="41"/>
    </location>
</feature>
<keyword evidence="7" id="KW-1133">Transmembrane helix</keyword>
<accession>A0A5N6QEG9</accession>
<keyword evidence="7" id="KW-0812">Transmembrane</keyword>
<dbReference type="InterPro" id="IPR016039">
    <property type="entry name" value="Thiolase-like"/>
</dbReference>
<dbReference type="Pfam" id="PF08541">
    <property type="entry name" value="ACP_syn_III_C"/>
    <property type="match status" value="1"/>
</dbReference>
<comment type="pathway">
    <text evidence="1 6">Lipid metabolism; fatty acid biosynthesis.</text>
</comment>
<keyword evidence="7" id="KW-0472">Membrane</keyword>
<dbReference type="AlphaFoldDB" id="A0A5N6QEG9"/>
<organism evidence="10 11">
    <name type="scientific">Carpinus fangiana</name>
    <dbReference type="NCBI Taxonomy" id="176857"/>
    <lineage>
        <taxon>Eukaryota</taxon>
        <taxon>Viridiplantae</taxon>
        <taxon>Streptophyta</taxon>
        <taxon>Embryophyta</taxon>
        <taxon>Tracheophyta</taxon>
        <taxon>Spermatophyta</taxon>
        <taxon>Magnoliopsida</taxon>
        <taxon>eudicotyledons</taxon>
        <taxon>Gunneridae</taxon>
        <taxon>Pentapetalae</taxon>
        <taxon>rosids</taxon>
        <taxon>fabids</taxon>
        <taxon>Fagales</taxon>
        <taxon>Betulaceae</taxon>
        <taxon>Carpinus</taxon>
    </lineage>
</organism>
<evidence type="ECO:0000256" key="7">
    <source>
        <dbReference type="SAM" id="Phobius"/>
    </source>
</evidence>
<feature type="domain" description="FAE" evidence="8">
    <location>
        <begin position="41"/>
        <end position="325"/>
    </location>
</feature>
<dbReference type="GO" id="GO:0009922">
    <property type="term" value="F:fatty acid elongase activity"/>
    <property type="evidence" value="ECO:0007669"/>
    <property type="project" value="UniProtKB-EC"/>
</dbReference>
<keyword evidence="11" id="KW-1185">Reference proteome</keyword>
<comment type="catalytic activity">
    <reaction evidence="5">
        <text>a very-long-chain acyl-CoA + malonyl-CoA + H(+) = a very-long-chain 3-oxoacyl-CoA + CO2 + CoA</text>
        <dbReference type="Rhea" id="RHEA:32727"/>
        <dbReference type="ChEBI" id="CHEBI:15378"/>
        <dbReference type="ChEBI" id="CHEBI:16526"/>
        <dbReference type="ChEBI" id="CHEBI:57287"/>
        <dbReference type="ChEBI" id="CHEBI:57384"/>
        <dbReference type="ChEBI" id="CHEBI:90725"/>
        <dbReference type="ChEBI" id="CHEBI:90736"/>
        <dbReference type="EC" id="2.3.1.199"/>
    </reaction>
</comment>
<reference evidence="10 11" key="1">
    <citation type="submission" date="2019-06" db="EMBL/GenBank/DDBJ databases">
        <title>A chromosomal-level reference genome of Carpinus fangiana (Coryloideae, Betulaceae).</title>
        <authorList>
            <person name="Yang X."/>
            <person name="Wang Z."/>
            <person name="Zhang L."/>
            <person name="Hao G."/>
            <person name="Liu J."/>
            <person name="Yang Y."/>
        </authorList>
    </citation>
    <scope>NUCLEOTIDE SEQUENCE [LARGE SCALE GENOMIC DNA]</scope>
    <source>
        <strain evidence="10">Cfa_2016G</strain>
        <tissue evidence="10">Leaf</tissue>
    </source>
</reference>
<evidence type="ECO:0000256" key="1">
    <source>
        <dbReference type="ARBA" id="ARBA00005194"/>
    </source>
</evidence>
<evidence type="ECO:0000313" key="11">
    <source>
        <dbReference type="Proteomes" id="UP000327013"/>
    </source>
</evidence>
<evidence type="ECO:0000259" key="9">
    <source>
        <dbReference type="Pfam" id="PF08541"/>
    </source>
</evidence>
<dbReference type="UniPathway" id="UPA00094"/>
<evidence type="ECO:0000256" key="4">
    <source>
        <dbReference type="ARBA" id="ARBA00023315"/>
    </source>
</evidence>
<keyword evidence="3 6" id="KW-0808">Transferase</keyword>
<feature type="domain" description="Beta-ketoacyl-[acyl-carrier-protein] synthase III C-terminal" evidence="9">
    <location>
        <begin position="342"/>
        <end position="425"/>
    </location>
</feature>
<dbReference type="SUPFAM" id="SSF53901">
    <property type="entry name" value="Thiolase-like"/>
    <property type="match status" value="2"/>
</dbReference>
<evidence type="ECO:0000256" key="5">
    <source>
        <dbReference type="ARBA" id="ARBA00047375"/>
    </source>
</evidence>
<evidence type="ECO:0000256" key="3">
    <source>
        <dbReference type="ARBA" id="ARBA00022679"/>
    </source>
</evidence>
<dbReference type="OrthoDB" id="329835at2759"/>
<dbReference type="InterPro" id="IPR013747">
    <property type="entry name" value="ACP_syn_III_C"/>
</dbReference>
<dbReference type="CDD" id="cd00831">
    <property type="entry name" value="CHS_like"/>
    <property type="match status" value="1"/>
</dbReference>
<dbReference type="PIRSF" id="PIRSF036417">
    <property type="entry name" value="3-ktacl-CoA_syn"/>
    <property type="match status" value="1"/>
</dbReference>